<evidence type="ECO:0000256" key="5">
    <source>
        <dbReference type="ARBA" id="ARBA00023251"/>
    </source>
</evidence>
<evidence type="ECO:0000256" key="1">
    <source>
        <dbReference type="ARBA" id="ARBA00009009"/>
    </source>
</evidence>
<dbReference type="PROSITE" id="PS00146">
    <property type="entry name" value="BETA_LACTAMASE_A"/>
    <property type="match status" value="1"/>
</dbReference>
<feature type="domain" description="Beta-lactamase class A catalytic" evidence="8">
    <location>
        <begin position="62"/>
        <end position="282"/>
    </location>
</feature>
<sequence>MPTEGSRNRRSVLGLGVGAALAAVPAVSGPAHAASGVRKRGRAAGVVRALAALDREHAARLGVFARNMVTGAQVSYRAGEPFPICSVHKVVTAAAVLRDLDRDGEFLARRVRYSHQDVADSGYGPVTGTAEHIADGMTIAELCAATLQYSDNAADNLLLRELGGPTAITRFCRSLGDRVTRLDRWEPALNSAEPGRVTDTTSPAAFAYTLTGLLLGEVLTPRDRHRLTAWMRGNTTGTARLRAGLPPDWTLADKTGTGDYGTTNDAGVAWTADGTPVVLSVLSTRPHPDAAADELLLARTATLLAAAIG</sequence>
<dbReference type="PANTHER" id="PTHR35333:SF3">
    <property type="entry name" value="BETA-LACTAMASE-TYPE TRANSPEPTIDASE FOLD CONTAINING PROTEIN"/>
    <property type="match status" value="1"/>
</dbReference>
<feature type="chain" id="PRO_5007902304" description="Beta-lactamase" evidence="7">
    <location>
        <begin position="34"/>
        <end position="309"/>
    </location>
</feature>
<dbReference type="EC" id="3.5.2.6" evidence="2 6"/>
<dbReference type="GO" id="GO:0008800">
    <property type="term" value="F:beta-lactamase activity"/>
    <property type="evidence" value="ECO:0007669"/>
    <property type="project" value="UniProtKB-UniRule"/>
</dbReference>
<dbReference type="EMBL" id="AP017424">
    <property type="protein sequence ID" value="BAU88366.1"/>
    <property type="molecule type" value="Genomic_DNA"/>
</dbReference>
<protein>
    <recommendedName>
        <fullName evidence="3 6">Beta-lactamase</fullName>
        <ecNumber evidence="2 6">3.5.2.6</ecNumber>
    </recommendedName>
</protein>
<accession>A0A169PSU3</accession>
<dbReference type="InterPro" id="IPR012338">
    <property type="entry name" value="Beta-lactam/transpept-like"/>
</dbReference>
<dbReference type="NCBIfam" id="NF033103">
    <property type="entry name" value="bla_class_A"/>
    <property type="match status" value="1"/>
</dbReference>
<dbReference type="PANTHER" id="PTHR35333">
    <property type="entry name" value="BETA-LACTAMASE"/>
    <property type="match status" value="1"/>
</dbReference>
<reference evidence="9 10" key="1">
    <citation type="journal article" date="2016" name="Genome Announc.">
        <title>Complete Genome Sequence of Thiostrepton-Producing Streptomyces laurentii ATCC 31255.</title>
        <authorList>
            <person name="Doi K."/>
            <person name="Fujino Y."/>
            <person name="Nagayoshi Y."/>
            <person name="Ohshima T."/>
            <person name="Ogata S."/>
        </authorList>
    </citation>
    <scope>NUCLEOTIDE SEQUENCE [LARGE SCALE GENOMIC DNA]</scope>
    <source>
        <strain evidence="9 10">ATCC 31255</strain>
    </source>
</reference>
<dbReference type="KEGG" id="slau:SLA_7501"/>
<dbReference type="InterPro" id="IPR000871">
    <property type="entry name" value="Beta-lactam_class-A"/>
</dbReference>
<name>A0A169PSU3_STRLU</name>
<evidence type="ECO:0000259" key="8">
    <source>
        <dbReference type="Pfam" id="PF13354"/>
    </source>
</evidence>
<dbReference type="Gene3D" id="3.40.710.10">
    <property type="entry name" value="DD-peptidase/beta-lactamase superfamily"/>
    <property type="match status" value="1"/>
</dbReference>
<evidence type="ECO:0000313" key="10">
    <source>
        <dbReference type="Proteomes" id="UP000217676"/>
    </source>
</evidence>
<comment type="similarity">
    <text evidence="1 6">Belongs to the class-A beta-lactamase family.</text>
</comment>
<evidence type="ECO:0000256" key="7">
    <source>
        <dbReference type="SAM" id="SignalP"/>
    </source>
</evidence>
<dbReference type="InterPro" id="IPR023650">
    <property type="entry name" value="Beta-lactam_class-A_AS"/>
</dbReference>
<dbReference type="Pfam" id="PF13354">
    <property type="entry name" value="Beta-lactamase2"/>
    <property type="match status" value="1"/>
</dbReference>
<organism evidence="9 10">
    <name type="scientific">Streptomyces laurentii</name>
    <dbReference type="NCBI Taxonomy" id="39478"/>
    <lineage>
        <taxon>Bacteria</taxon>
        <taxon>Bacillati</taxon>
        <taxon>Actinomycetota</taxon>
        <taxon>Actinomycetes</taxon>
        <taxon>Kitasatosporales</taxon>
        <taxon>Streptomycetaceae</taxon>
        <taxon>Streptomyces</taxon>
    </lineage>
</organism>
<dbReference type="GO" id="GO:0030655">
    <property type="term" value="P:beta-lactam antibiotic catabolic process"/>
    <property type="evidence" value="ECO:0007669"/>
    <property type="project" value="InterPro"/>
</dbReference>
<keyword evidence="4 6" id="KW-0378">Hydrolase</keyword>
<dbReference type="PRINTS" id="PR00118">
    <property type="entry name" value="BLACTAMASEA"/>
</dbReference>
<dbReference type="GO" id="GO:0046677">
    <property type="term" value="P:response to antibiotic"/>
    <property type="evidence" value="ECO:0007669"/>
    <property type="project" value="UniProtKB-UniRule"/>
</dbReference>
<keyword evidence="10" id="KW-1185">Reference proteome</keyword>
<keyword evidence="7" id="KW-0732">Signal</keyword>
<evidence type="ECO:0000256" key="2">
    <source>
        <dbReference type="ARBA" id="ARBA00012865"/>
    </source>
</evidence>
<keyword evidence="5 6" id="KW-0046">Antibiotic resistance</keyword>
<dbReference type="InterPro" id="IPR045155">
    <property type="entry name" value="Beta-lactam_cat"/>
</dbReference>
<gene>
    <name evidence="9" type="ORF">SLA_7501</name>
</gene>
<feature type="signal peptide" evidence="7">
    <location>
        <begin position="1"/>
        <end position="33"/>
    </location>
</feature>
<evidence type="ECO:0000313" key="9">
    <source>
        <dbReference type="EMBL" id="BAU88366.1"/>
    </source>
</evidence>
<dbReference type="Proteomes" id="UP000217676">
    <property type="component" value="Chromosome"/>
</dbReference>
<dbReference type="InterPro" id="IPR006311">
    <property type="entry name" value="TAT_signal"/>
</dbReference>
<dbReference type="AlphaFoldDB" id="A0A169PSU3"/>
<proteinExistence type="inferred from homology"/>
<evidence type="ECO:0000256" key="3">
    <source>
        <dbReference type="ARBA" id="ARBA00018879"/>
    </source>
</evidence>
<dbReference type="RefSeq" id="WP_359882096.1">
    <property type="nucleotide sequence ID" value="NZ_JBEYHT010000051.1"/>
</dbReference>
<dbReference type="PROSITE" id="PS51318">
    <property type="entry name" value="TAT"/>
    <property type="match status" value="1"/>
</dbReference>
<evidence type="ECO:0000256" key="6">
    <source>
        <dbReference type="RuleBase" id="RU361140"/>
    </source>
</evidence>
<evidence type="ECO:0000256" key="4">
    <source>
        <dbReference type="ARBA" id="ARBA00022801"/>
    </source>
</evidence>
<dbReference type="SUPFAM" id="SSF56601">
    <property type="entry name" value="beta-lactamase/transpeptidase-like"/>
    <property type="match status" value="1"/>
</dbReference>
<comment type="catalytic activity">
    <reaction evidence="6">
        <text>a beta-lactam + H2O = a substituted beta-amino acid</text>
        <dbReference type="Rhea" id="RHEA:20401"/>
        <dbReference type="ChEBI" id="CHEBI:15377"/>
        <dbReference type="ChEBI" id="CHEBI:35627"/>
        <dbReference type="ChEBI" id="CHEBI:140347"/>
        <dbReference type="EC" id="3.5.2.6"/>
    </reaction>
</comment>